<dbReference type="InterPro" id="IPR036661">
    <property type="entry name" value="Luciferase-like_sf"/>
</dbReference>
<dbReference type="AlphaFoldDB" id="A0A5N0UVM0"/>
<evidence type="ECO:0000313" key="4">
    <source>
        <dbReference type="Proteomes" id="UP000319769"/>
    </source>
</evidence>
<sequence>MRPDAIPRWAIAAEEAGFATVGTVGRIAFPGVMDTVALAAAAAVTSRFELLSHVLLAPVWPPVLLAKEAAGASFDLARAATQTAFEAPPKRPEPARRRPCAPRCPRHAAFS</sequence>
<dbReference type="Gene3D" id="3.20.20.30">
    <property type="entry name" value="Luciferase-like domain"/>
    <property type="match status" value="1"/>
</dbReference>
<dbReference type="InterPro" id="IPR011251">
    <property type="entry name" value="Luciferase-like_dom"/>
</dbReference>
<dbReference type="OrthoDB" id="5723200at2"/>
<name>A0A5N0UVM0_9PSEU</name>
<evidence type="ECO:0000256" key="1">
    <source>
        <dbReference type="SAM" id="MobiDB-lite"/>
    </source>
</evidence>
<reference evidence="3" key="1">
    <citation type="submission" date="2019-09" db="EMBL/GenBank/DDBJ databases">
        <authorList>
            <person name="Teo W.F.A."/>
            <person name="Duangmal K."/>
        </authorList>
    </citation>
    <scope>NUCLEOTIDE SEQUENCE [LARGE SCALE GENOMIC DNA]</scope>
    <source>
        <strain evidence="3">K81G1</strain>
    </source>
</reference>
<evidence type="ECO:0000259" key="2">
    <source>
        <dbReference type="Pfam" id="PF00296"/>
    </source>
</evidence>
<dbReference type="Pfam" id="PF00296">
    <property type="entry name" value="Bac_luciferase"/>
    <property type="match status" value="1"/>
</dbReference>
<dbReference type="SUPFAM" id="SSF51679">
    <property type="entry name" value="Bacterial luciferase-like"/>
    <property type="match status" value="1"/>
</dbReference>
<keyword evidence="4" id="KW-1185">Reference proteome</keyword>
<organism evidence="3 4">
    <name type="scientific">Amycolatopsis acidicola</name>
    <dbReference type="NCBI Taxonomy" id="2596893"/>
    <lineage>
        <taxon>Bacteria</taxon>
        <taxon>Bacillati</taxon>
        <taxon>Actinomycetota</taxon>
        <taxon>Actinomycetes</taxon>
        <taxon>Pseudonocardiales</taxon>
        <taxon>Pseudonocardiaceae</taxon>
        <taxon>Amycolatopsis</taxon>
    </lineage>
</organism>
<dbReference type="GO" id="GO:0016705">
    <property type="term" value="F:oxidoreductase activity, acting on paired donors, with incorporation or reduction of molecular oxygen"/>
    <property type="evidence" value="ECO:0007669"/>
    <property type="project" value="InterPro"/>
</dbReference>
<evidence type="ECO:0000313" key="3">
    <source>
        <dbReference type="EMBL" id="KAA9152895.1"/>
    </source>
</evidence>
<protein>
    <submittedName>
        <fullName evidence="3">LLM class flavin-dependent oxidoreductase</fullName>
    </submittedName>
</protein>
<proteinExistence type="predicted"/>
<dbReference type="EMBL" id="VMNW02000082">
    <property type="protein sequence ID" value="KAA9152895.1"/>
    <property type="molecule type" value="Genomic_DNA"/>
</dbReference>
<feature type="region of interest" description="Disordered" evidence="1">
    <location>
        <begin position="84"/>
        <end position="111"/>
    </location>
</feature>
<gene>
    <name evidence="3" type="ORF">FPZ12_035870</name>
</gene>
<accession>A0A5N0UVM0</accession>
<comment type="caution">
    <text evidence="3">The sequence shown here is derived from an EMBL/GenBank/DDBJ whole genome shotgun (WGS) entry which is preliminary data.</text>
</comment>
<feature type="domain" description="Luciferase-like" evidence="2">
    <location>
        <begin position="3"/>
        <end position="71"/>
    </location>
</feature>
<feature type="compositionally biased region" description="Basic residues" evidence="1">
    <location>
        <begin position="97"/>
        <end position="111"/>
    </location>
</feature>
<dbReference type="Proteomes" id="UP000319769">
    <property type="component" value="Unassembled WGS sequence"/>
</dbReference>